<proteinExistence type="predicted"/>
<reference evidence="2 3" key="2">
    <citation type="submission" date="2015-10" db="EMBL/GenBank/DDBJ databases">
        <title>Comparative genomics and high-throughput reverse genetic screens identify a new phytobacterial MAMP and an Arabidopsis receptor required for immune elicitation.</title>
        <authorList>
            <person name="Mott G.A."/>
            <person name="Thakur S."/>
            <person name="Wang P.W."/>
            <person name="Desveaux D."/>
            <person name="Guttman D.S."/>
        </authorList>
    </citation>
    <scope>NUCLEOTIDE SEQUENCE [LARGE SCALE GENOMIC DNA]</scope>
    <source>
        <strain evidence="2 3">107</strain>
    </source>
</reference>
<sequence length="451" mass="50428">MTDFQHHYLNFRPRRKRTSMPALDLYRYTTNPSPEHLLSICHEFFLMICDRKAYFDSLDSPDNNLNPEIVRIWKDHPYDLLGTAETLAEQILGHFSNLQAASEALSTLCKKQEKLPYYAEFVFQWACLRDHSSLSTLLSQTHDLYQDGKDLVAIRRRASVIEHGMLSAVPRPTLCDENGSLKYNPIAFAAIHHKSLEAEIRQIFDAGITKVERLVSDFHQLDTASQKLLGLEIGKNIYGSLLPDDSPVRIALKPYLDDAQDAKTRVINALDSCLDATPENDASSPNRISHAFAMLDRLNEDQKTLVFSSLRHKFSQWLDNRPGGYSAFEHPDAGIPLLGTLLKGLNGFGFDALAEIAKHMPHDPDKNALGSYIEVMVDGWIKPSHINLSCANALVEAALIAADEKELIGFGLKKPTLLKLADLRSNAPLIRAELVKSSEGRELVFGADLGL</sequence>
<name>A0ABR5KTW0_PSEAV</name>
<dbReference type="EMBL" id="LGLK01000057">
    <property type="protein sequence ID" value="KPC18229.1"/>
    <property type="molecule type" value="Genomic_DNA"/>
</dbReference>
<comment type="caution">
    <text evidence="2">The sequence shown here is derived from an EMBL/GenBank/DDBJ whole genome shotgun (WGS) entry which is preliminary data.</text>
</comment>
<evidence type="ECO:0000313" key="2">
    <source>
        <dbReference type="EMBL" id="KPC18229.1"/>
    </source>
</evidence>
<evidence type="ECO:0000313" key="3">
    <source>
        <dbReference type="Proteomes" id="UP000037943"/>
    </source>
</evidence>
<dbReference type="EMBL" id="LGLK01000057">
    <property type="protein sequence ID" value="KPC17270.1"/>
    <property type="molecule type" value="Genomic_DNA"/>
</dbReference>
<accession>A0ABR5KTW0</accession>
<organism evidence="2 3">
    <name type="scientific">Pseudomonas amygdali pv. lachrymans</name>
    <name type="common">Pseudomonas syringae pv. lachrymans</name>
    <dbReference type="NCBI Taxonomy" id="53707"/>
    <lineage>
        <taxon>Bacteria</taxon>
        <taxon>Pseudomonadati</taxon>
        <taxon>Pseudomonadota</taxon>
        <taxon>Gammaproteobacteria</taxon>
        <taxon>Pseudomonadales</taxon>
        <taxon>Pseudomonadaceae</taxon>
        <taxon>Pseudomonas</taxon>
        <taxon>Pseudomonas amygdali</taxon>
    </lineage>
</organism>
<dbReference type="Proteomes" id="UP000037943">
    <property type="component" value="Unassembled WGS sequence"/>
</dbReference>
<keyword evidence="3" id="KW-1185">Reference proteome</keyword>
<evidence type="ECO:0000313" key="1">
    <source>
        <dbReference type="EMBL" id="KPC17270.1"/>
    </source>
</evidence>
<gene>
    <name evidence="1" type="ORF">AC499_0472</name>
    <name evidence="2" type="ORF">AC499_1431</name>
</gene>
<reference evidence="2 3" key="1">
    <citation type="submission" date="2015-07" db="EMBL/GenBank/DDBJ databases">
        <authorList>
            <person name="O'Brien H.E."/>
            <person name="Thakur S."/>
            <person name="Gong Y."/>
            <person name="Wang P.W."/>
            <person name="Guttman D.S."/>
        </authorList>
    </citation>
    <scope>NUCLEOTIDE SEQUENCE [LARGE SCALE GENOMIC DNA]</scope>
    <source>
        <strain evidence="2 3">107</strain>
    </source>
</reference>
<protein>
    <submittedName>
        <fullName evidence="2">Uncharacterized protein</fullName>
    </submittedName>
</protein>